<name>A0A238LCZ2_9RHOB</name>
<dbReference type="Proteomes" id="UP000201613">
    <property type="component" value="Unassembled WGS sequence"/>
</dbReference>
<feature type="transmembrane region" description="Helical" evidence="2">
    <location>
        <begin position="28"/>
        <end position="52"/>
    </location>
</feature>
<dbReference type="AlphaFoldDB" id="A0A238LCZ2"/>
<dbReference type="Pfam" id="PF13779">
    <property type="entry name" value="DUF4175"/>
    <property type="match status" value="1"/>
</dbReference>
<dbReference type="RefSeq" id="WP_245820427.1">
    <property type="nucleotide sequence ID" value="NZ_FXZK01000001.1"/>
</dbReference>
<keyword evidence="2" id="KW-0812">Transmembrane</keyword>
<dbReference type="InterPro" id="IPR012683">
    <property type="entry name" value="CHP02302_TM"/>
</dbReference>
<dbReference type="NCBIfam" id="TIGR02302">
    <property type="entry name" value="aProt_lowcomp"/>
    <property type="match status" value="1"/>
</dbReference>
<feature type="compositionally biased region" description="Basic and acidic residues" evidence="1">
    <location>
        <begin position="813"/>
        <end position="823"/>
    </location>
</feature>
<feature type="region of interest" description="Disordered" evidence="1">
    <location>
        <begin position="606"/>
        <end position="630"/>
    </location>
</feature>
<sequence length="880" mass="96115">MPRPTGPEPLPHLNWPVRLTRAGMLAEAVVRAFWPLWIVIALILVPLLMGWLRLLTEQGLWAFVAVAGLAFLAAFGWGLRKMVWPSRADALARLDATLPGRPIAALADSQAIGAGDLASEAVWRAHLARMAERTREARAVQPDLRISDRDPYGLRFIAALFLAVAVLFGGAFRAIPGIETTADGQVLATGPVWEGWVEPPAYTGRPSLYLADIPPGLLIVPQGSRVTLRLYGEPGALTVTESITDAPIAPDPEAEPQSQRMLEVAQNGNLTIDGPGGAAWDVRIIADVPPEVSITAPVEASAMGEMSLPFAAQDDYAVMAGQAVIALDLAAVERAHGLTVDPDPRDPVIVDLPMPFSGDRGEFQETLIDDFSQHPFANMPVTVTMSVTDAAGQEGIGIPEGMILPGRRFFQPVARAVIEQRRDLLWSASNARRVVQVLRAVSYKPEDLFTSETTYLRLNVTLRRLDALSRAEALTAEEVDEIALALWDLAIQLEDGTLADARERLQRAQERLAEAMRNGASDEEIAELMNELREAMNDYMNMLAQNAEPRDGTDEPQTGENSTTITQDELQALMDRIQELMEEGRMAEAAELMEQLNQLMENLQVTQGEGGEGGPQTPGQQSMQDMAEALRDQQQLSDEAFRELQEQFNGQQPGQQQGQQGQEPGQQQGQQGQQPGQQPGSQQGQGQSPGEPSGQGQQNDQGPGGDGGGDQQNMGSLSERQEALRREVERQRGNLPALSGEEAEAARRALDQAEGAMEEAEDALREGDMAEAIDRQAEAMNALREGMRNLGEALAQNENQEPGQGTQQGAADGRVEPTRRDPLGRQLGNNGQFGSDENMLQGNDVYRRAEELLDEIRRRSAEQERPEQELDYLKRLLERF</sequence>
<feature type="region of interest" description="Disordered" evidence="1">
    <location>
        <begin position="648"/>
        <end position="769"/>
    </location>
</feature>
<feature type="compositionally biased region" description="Polar residues" evidence="1">
    <location>
        <begin position="796"/>
        <end position="809"/>
    </location>
</feature>
<keyword evidence="2" id="KW-1133">Transmembrane helix</keyword>
<gene>
    <name evidence="3" type="ORF">LOM8899_00936</name>
</gene>
<dbReference type="EMBL" id="FXZK01000001">
    <property type="protein sequence ID" value="SMY06806.1"/>
    <property type="molecule type" value="Genomic_DNA"/>
</dbReference>
<accession>A0A238LCZ2</accession>
<feature type="transmembrane region" description="Helical" evidence="2">
    <location>
        <begin position="58"/>
        <end position="79"/>
    </location>
</feature>
<evidence type="ECO:0000256" key="1">
    <source>
        <dbReference type="SAM" id="MobiDB-lite"/>
    </source>
</evidence>
<evidence type="ECO:0000313" key="3">
    <source>
        <dbReference type="EMBL" id="SMY06806.1"/>
    </source>
</evidence>
<feature type="region of interest" description="Disordered" evidence="1">
    <location>
        <begin position="547"/>
        <end position="567"/>
    </location>
</feature>
<proteinExistence type="predicted"/>
<keyword evidence="2" id="KW-0472">Membrane</keyword>
<evidence type="ECO:0000256" key="2">
    <source>
        <dbReference type="SAM" id="Phobius"/>
    </source>
</evidence>
<evidence type="ECO:0008006" key="5">
    <source>
        <dbReference type="Google" id="ProtNLM"/>
    </source>
</evidence>
<feature type="compositionally biased region" description="Polar residues" evidence="1">
    <location>
        <begin position="827"/>
        <end position="841"/>
    </location>
</feature>
<protein>
    <recommendedName>
        <fullName evidence="5">TIGR02302 family protein</fullName>
    </recommendedName>
</protein>
<feature type="transmembrane region" description="Helical" evidence="2">
    <location>
        <begin position="152"/>
        <end position="172"/>
    </location>
</feature>
<feature type="compositionally biased region" description="Low complexity" evidence="1">
    <location>
        <begin position="650"/>
        <end position="701"/>
    </location>
</feature>
<organism evidence="3 4">
    <name type="scientific">Flavimaricola marinus</name>
    <dbReference type="NCBI Taxonomy" id="1819565"/>
    <lineage>
        <taxon>Bacteria</taxon>
        <taxon>Pseudomonadati</taxon>
        <taxon>Pseudomonadota</taxon>
        <taxon>Alphaproteobacteria</taxon>
        <taxon>Rhodobacterales</taxon>
        <taxon>Paracoccaceae</taxon>
        <taxon>Flavimaricola</taxon>
    </lineage>
</organism>
<feature type="compositionally biased region" description="Polar residues" evidence="1">
    <location>
        <begin position="555"/>
        <end position="567"/>
    </location>
</feature>
<reference evidence="4" key="1">
    <citation type="submission" date="2017-05" db="EMBL/GenBank/DDBJ databases">
        <authorList>
            <person name="Rodrigo-Torres L."/>
            <person name="Arahal R. D."/>
            <person name="Lucena T."/>
        </authorList>
    </citation>
    <scope>NUCLEOTIDE SEQUENCE [LARGE SCALE GENOMIC DNA]</scope>
    <source>
        <strain evidence="4">CECT 8899</strain>
    </source>
</reference>
<feature type="compositionally biased region" description="Basic and acidic residues" evidence="1">
    <location>
        <begin position="719"/>
        <end position="732"/>
    </location>
</feature>
<feature type="region of interest" description="Disordered" evidence="1">
    <location>
        <begin position="783"/>
        <end position="842"/>
    </location>
</feature>
<keyword evidence="4" id="KW-1185">Reference proteome</keyword>
<evidence type="ECO:0000313" key="4">
    <source>
        <dbReference type="Proteomes" id="UP000201613"/>
    </source>
</evidence>